<evidence type="ECO:0000256" key="2">
    <source>
        <dbReference type="ARBA" id="ARBA00016337"/>
    </source>
</evidence>
<evidence type="ECO:0000313" key="15">
    <source>
        <dbReference type="Proteomes" id="UP000245288"/>
    </source>
</evidence>
<comment type="caution">
    <text evidence="14">The sequence shown here is derived from an EMBL/GenBank/DDBJ whole genome shotgun (WGS) entry which is preliminary data.</text>
</comment>
<evidence type="ECO:0000256" key="7">
    <source>
        <dbReference type="ARBA" id="ARBA00022842"/>
    </source>
</evidence>
<evidence type="ECO:0000256" key="8">
    <source>
        <dbReference type="ARBA" id="ARBA00031306"/>
    </source>
</evidence>
<evidence type="ECO:0000256" key="4">
    <source>
        <dbReference type="ARBA" id="ARBA00022679"/>
    </source>
</evidence>
<proteinExistence type="inferred from homology"/>
<feature type="signal peptide" evidence="13">
    <location>
        <begin position="1"/>
        <end position="21"/>
    </location>
</feature>
<dbReference type="Gene3D" id="3.10.520.10">
    <property type="entry name" value="ApbE-like domains"/>
    <property type="match status" value="1"/>
</dbReference>
<keyword evidence="13" id="KW-0732">Signal</keyword>
<dbReference type="GO" id="GO:0016740">
    <property type="term" value="F:transferase activity"/>
    <property type="evidence" value="ECO:0007669"/>
    <property type="project" value="UniProtKB-UniRule"/>
</dbReference>
<dbReference type="PIRSF" id="PIRSF006268">
    <property type="entry name" value="ApbE"/>
    <property type="match status" value="1"/>
</dbReference>
<evidence type="ECO:0000256" key="9">
    <source>
        <dbReference type="ARBA" id="ARBA00048540"/>
    </source>
</evidence>
<evidence type="ECO:0000256" key="6">
    <source>
        <dbReference type="ARBA" id="ARBA00022827"/>
    </source>
</evidence>
<evidence type="ECO:0000256" key="11">
    <source>
        <dbReference type="PIRSR" id="PIRSR006268-2"/>
    </source>
</evidence>
<evidence type="ECO:0000256" key="10">
    <source>
        <dbReference type="PIRNR" id="PIRNR006268"/>
    </source>
</evidence>
<protein>
    <recommendedName>
        <fullName evidence="2 10">FAD:protein FMN transferase</fullName>
        <ecNumber evidence="1 10">2.7.1.180</ecNumber>
    </recommendedName>
    <alternativeName>
        <fullName evidence="8 10">Flavin transferase</fullName>
    </alternativeName>
</protein>
<feature type="binding site" evidence="11">
    <location>
        <position position="197"/>
    </location>
    <ligand>
        <name>Mg(2+)</name>
        <dbReference type="ChEBI" id="CHEBI:18420"/>
    </ligand>
</feature>
<gene>
    <name evidence="14" type="ORF">LG34_06855</name>
</gene>
<accession>A0A2V1JPY4</accession>
<feature type="region of interest" description="Disordered" evidence="12">
    <location>
        <begin position="28"/>
        <end position="55"/>
    </location>
</feature>
<feature type="compositionally biased region" description="Polar residues" evidence="12">
    <location>
        <begin position="46"/>
        <end position="55"/>
    </location>
</feature>
<evidence type="ECO:0000256" key="3">
    <source>
        <dbReference type="ARBA" id="ARBA00022630"/>
    </source>
</evidence>
<keyword evidence="3 10" id="KW-0285">Flavoprotein</keyword>
<dbReference type="PANTHER" id="PTHR30040">
    <property type="entry name" value="THIAMINE BIOSYNTHESIS LIPOPROTEIN APBE"/>
    <property type="match status" value="1"/>
</dbReference>
<feature type="binding site" evidence="11">
    <location>
        <position position="316"/>
    </location>
    <ligand>
        <name>Mg(2+)</name>
        <dbReference type="ChEBI" id="CHEBI:18420"/>
    </ligand>
</feature>
<dbReference type="GO" id="GO:0046872">
    <property type="term" value="F:metal ion binding"/>
    <property type="evidence" value="ECO:0007669"/>
    <property type="project" value="UniProtKB-UniRule"/>
</dbReference>
<dbReference type="EMBL" id="JRFU01000070">
    <property type="protein sequence ID" value="PWE86962.1"/>
    <property type="molecule type" value="Genomic_DNA"/>
</dbReference>
<dbReference type="OrthoDB" id="9778595at2"/>
<sequence>MKKRKLLIALLCGALVCLPLAGCNNKNAASGTDSSVQSEVSEDAGEQNSSDSSQEYTSDVFAMDTYMTLTAYGENAQEAVEAGIAEIQRLDDLLSTGKDTSEVAQINANGGGVLSEDTDYLVKRALDIYQSTNGAFDISIYPVMQLWGFTTGNFAVPSESDLAAKLALVDAGKIILSEENGQTSISLPEGMEIDLGGIAKGYTSGRVMDVMKSYGIKSAVINLGGNAHVLGNKTDGSQWKVGIQDPEDENGYLGGVSVTDKAIITSGGYERYFVDKDTGVKYHHIIDPKTGYSANNGLISVTIVSADSTLADGLSTSLFVLGTEDAITYCEEHCAEDGFDAIMEDEDGKLYITDGIYDDFINMNNNKNIEKIQTN</sequence>
<dbReference type="EC" id="2.7.1.180" evidence="1 10"/>
<feature type="compositionally biased region" description="Polar residues" evidence="12">
    <location>
        <begin position="28"/>
        <end position="39"/>
    </location>
</feature>
<dbReference type="AlphaFoldDB" id="A0A2V1JPY4"/>
<organism evidence="14 15">
    <name type="scientific">Eubacterium ramulus</name>
    <dbReference type="NCBI Taxonomy" id="39490"/>
    <lineage>
        <taxon>Bacteria</taxon>
        <taxon>Bacillati</taxon>
        <taxon>Bacillota</taxon>
        <taxon>Clostridia</taxon>
        <taxon>Eubacteriales</taxon>
        <taxon>Eubacteriaceae</taxon>
        <taxon>Eubacterium</taxon>
    </lineage>
</organism>
<dbReference type="SUPFAM" id="SSF143631">
    <property type="entry name" value="ApbE-like"/>
    <property type="match status" value="1"/>
</dbReference>
<evidence type="ECO:0000256" key="13">
    <source>
        <dbReference type="SAM" id="SignalP"/>
    </source>
</evidence>
<dbReference type="Proteomes" id="UP000245288">
    <property type="component" value="Unassembled WGS sequence"/>
</dbReference>
<dbReference type="InterPro" id="IPR003374">
    <property type="entry name" value="ApbE-like_sf"/>
</dbReference>
<evidence type="ECO:0000256" key="12">
    <source>
        <dbReference type="SAM" id="MobiDB-lite"/>
    </source>
</evidence>
<dbReference type="RefSeq" id="WP_109215382.1">
    <property type="nucleotide sequence ID" value="NZ_JRFU01000070.1"/>
</dbReference>
<keyword evidence="5 10" id="KW-0479">Metal-binding</keyword>
<keyword evidence="7 10" id="KW-0460">Magnesium</keyword>
<keyword evidence="15" id="KW-1185">Reference proteome</keyword>
<dbReference type="InterPro" id="IPR024932">
    <property type="entry name" value="ApbE"/>
</dbReference>
<comment type="catalytic activity">
    <reaction evidence="9 10">
        <text>L-threonyl-[protein] + FAD = FMN-L-threonyl-[protein] + AMP + H(+)</text>
        <dbReference type="Rhea" id="RHEA:36847"/>
        <dbReference type="Rhea" id="RHEA-COMP:11060"/>
        <dbReference type="Rhea" id="RHEA-COMP:11061"/>
        <dbReference type="ChEBI" id="CHEBI:15378"/>
        <dbReference type="ChEBI" id="CHEBI:30013"/>
        <dbReference type="ChEBI" id="CHEBI:57692"/>
        <dbReference type="ChEBI" id="CHEBI:74257"/>
        <dbReference type="ChEBI" id="CHEBI:456215"/>
        <dbReference type="EC" id="2.7.1.180"/>
    </reaction>
</comment>
<keyword evidence="6 10" id="KW-0274">FAD</keyword>
<comment type="cofactor">
    <cofactor evidence="11">
        <name>Mg(2+)</name>
        <dbReference type="ChEBI" id="CHEBI:18420"/>
    </cofactor>
    <cofactor evidence="11">
        <name>Mn(2+)</name>
        <dbReference type="ChEBI" id="CHEBI:29035"/>
    </cofactor>
    <text evidence="11">Magnesium. Can also use manganese.</text>
</comment>
<dbReference type="Pfam" id="PF02424">
    <property type="entry name" value="ApbE"/>
    <property type="match status" value="1"/>
</dbReference>
<feature type="binding site" evidence="11">
    <location>
        <position position="312"/>
    </location>
    <ligand>
        <name>Mg(2+)</name>
        <dbReference type="ChEBI" id="CHEBI:18420"/>
    </ligand>
</feature>
<evidence type="ECO:0000256" key="5">
    <source>
        <dbReference type="ARBA" id="ARBA00022723"/>
    </source>
</evidence>
<comment type="similarity">
    <text evidence="10">Belongs to the ApbE family.</text>
</comment>
<feature type="chain" id="PRO_5039920258" description="FAD:protein FMN transferase" evidence="13">
    <location>
        <begin position="22"/>
        <end position="375"/>
    </location>
</feature>
<keyword evidence="4 10" id="KW-0808">Transferase</keyword>
<dbReference type="PANTHER" id="PTHR30040:SF2">
    <property type="entry name" value="FAD:PROTEIN FMN TRANSFERASE"/>
    <property type="match status" value="1"/>
</dbReference>
<evidence type="ECO:0000313" key="14">
    <source>
        <dbReference type="EMBL" id="PWE86962.1"/>
    </source>
</evidence>
<name>A0A2V1JPY4_EUBRA</name>
<reference evidence="14 15" key="1">
    <citation type="submission" date="2014-09" db="EMBL/GenBank/DDBJ databases">
        <title>Butyrate-producing bacteria isolated from human gut.</title>
        <authorList>
            <person name="Zhang Q."/>
            <person name="Zhao L."/>
        </authorList>
    </citation>
    <scope>NUCLEOTIDE SEQUENCE [LARGE SCALE GENOMIC DNA]</scope>
    <source>
        <strain evidence="14 15">21</strain>
    </source>
</reference>
<evidence type="ECO:0000256" key="1">
    <source>
        <dbReference type="ARBA" id="ARBA00011955"/>
    </source>
</evidence>